<dbReference type="EMBL" id="JAMTCK010000001">
    <property type="protein sequence ID" value="MCP2163838.1"/>
    <property type="molecule type" value="Genomic_DNA"/>
</dbReference>
<reference evidence="2" key="1">
    <citation type="submission" date="2022-06" db="EMBL/GenBank/DDBJ databases">
        <title>Genomic Encyclopedia of Archaeal and Bacterial Type Strains, Phase II (KMG-II): from individual species to whole genera.</title>
        <authorList>
            <person name="Goeker M."/>
        </authorList>
    </citation>
    <scope>NUCLEOTIDE SEQUENCE</scope>
    <source>
        <strain evidence="2">DSM 43935</strain>
    </source>
</reference>
<protein>
    <submittedName>
        <fullName evidence="2">Uncharacterized protein</fullName>
    </submittedName>
</protein>
<dbReference type="Proteomes" id="UP001206128">
    <property type="component" value="Unassembled WGS sequence"/>
</dbReference>
<feature type="compositionally biased region" description="Acidic residues" evidence="1">
    <location>
        <begin position="1"/>
        <end position="13"/>
    </location>
</feature>
<gene>
    <name evidence="2" type="ORF">LX83_000678</name>
</gene>
<evidence type="ECO:0000256" key="1">
    <source>
        <dbReference type="SAM" id="MobiDB-lite"/>
    </source>
</evidence>
<evidence type="ECO:0000313" key="2">
    <source>
        <dbReference type="EMBL" id="MCP2163838.1"/>
    </source>
</evidence>
<sequence>MSTDTDTEIESDSDLNRRSGAGVATVTCRPAALPTAPCSVVWSRGHAYVLEGFLGRARWVGVDDRGRPQSLSGADLQRRGWSTTR</sequence>
<feature type="region of interest" description="Disordered" evidence="1">
    <location>
        <begin position="63"/>
        <end position="85"/>
    </location>
</feature>
<dbReference type="RefSeq" id="WP_253766812.1">
    <property type="nucleotide sequence ID" value="NZ_JAMTCK010000001.1"/>
</dbReference>
<comment type="caution">
    <text evidence="2">The sequence shown here is derived from an EMBL/GenBank/DDBJ whole genome shotgun (WGS) entry which is preliminary data.</text>
</comment>
<organism evidence="2 3">
    <name type="scientific">Goodfellowiella coeruleoviolacea</name>
    <dbReference type="NCBI Taxonomy" id="334858"/>
    <lineage>
        <taxon>Bacteria</taxon>
        <taxon>Bacillati</taxon>
        <taxon>Actinomycetota</taxon>
        <taxon>Actinomycetes</taxon>
        <taxon>Pseudonocardiales</taxon>
        <taxon>Pseudonocardiaceae</taxon>
        <taxon>Goodfellowiella</taxon>
    </lineage>
</organism>
<evidence type="ECO:0000313" key="3">
    <source>
        <dbReference type="Proteomes" id="UP001206128"/>
    </source>
</evidence>
<feature type="region of interest" description="Disordered" evidence="1">
    <location>
        <begin position="1"/>
        <end position="24"/>
    </location>
</feature>
<accession>A0AAE3KJ12</accession>
<name>A0AAE3KJ12_9PSEU</name>
<dbReference type="AlphaFoldDB" id="A0AAE3KJ12"/>
<proteinExistence type="predicted"/>
<keyword evidence="3" id="KW-1185">Reference proteome</keyword>